<dbReference type="AlphaFoldDB" id="A0A6N7YWU0"/>
<evidence type="ECO:0000256" key="5">
    <source>
        <dbReference type="ARBA" id="ARBA00023163"/>
    </source>
</evidence>
<gene>
    <name evidence="9" type="ORF">GKO32_04965</name>
</gene>
<name>A0A6N7YWU0_9PSEU</name>
<dbReference type="EMBL" id="WMBA01000005">
    <property type="protein sequence ID" value="MTD53333.1"/>
    <property type="molecule type" value="Genomic_DNA"/>
</dbReference>
<dbReference type="PANTHER" id="PTHR30173">
    <property type="entry name" value="SIGMA 19 FACTOR"/>
    <property type="match status" value="1"/>
</dbReference>
<dbReference type="SUPFAM" id="SSF88946">
    <property type="entry name" value="Sigma2 domain of RNA polymerase sigma factors"/>
    <property type="match status" value="1"/>
</dbReference>
<keyword evidence="4" id="KW-0731">Sigma factor</keyword>
<dbReference type="OrthoDB" id="3211555at2"/>
<dbReference type="GO" id="GO:0006352">
    <property type="term" value="P:DNA-templated transcription initiation"/>
    <property type="evidence" value="ECO:0007669"/>
    <property type="project" value="InterPro"/>
</dbReference>
<protein>
    <submittedName>
        <fullName evidence="9">Sigma-70 family RNA polymerase sigma factor</fullName>
    </submittedName>
</protein>
<comment type="subunit">
    <text evidence="2">Interacts transiently with the RNA polymerase catalytic core formed by RpoA, RpoB, RpoC and RpoZ (2 alpha, 1 beta, 1 beta' and 1 omega subunit) to form the RNA polymerase holoenzyme that can initiate transcription.</text>
</comment>
<dbReference type="InterPro" id="IPR007627">
    <property type="entry name" value="RNA_pol_sigma70_r2"/>
</dbReference>
<evidence type="ECO:0000256" key="3">
    <source>
        <dbReference type="ARBA" id="ARBA00023015"/>
    </source>
</evidence>
<feature type="domain" description="RNA polymerase sigma-70 region 2" evidence="7">
    <location>
        <begin position="153"/>
        <end position="216"/>
    </location>
</feature>
<keyword evidence="5" id="KW-0804">Transcription</keyword>
<dbReference type="InterPro" id="IPR052704">
    <property type="entry name" value="ECF_Sigma-70_Domain"/>
</dbReference>
<dbReference type="SUPFAM" id="SSF88659">
    <property type="entry name" value="Sigma3 and sigma4 domains of RNA polymerase sigma factors"/>
    <property type="match status" value="1"/>
</dbReference>
<keyword evidence="3" id="KW-0805">Transcription regulation</keyword>
<organism evidence="9 10">
    <name type="scientific">Amycolatopsis pithecellobii</name>
    <dbReference type="NCBI Taxonomy" id="664692"/>
    <lineage>
        <taxon>Bacteria</taxon>
        <taxon>Bacillati</taxon>
        <taxon>Actinomycetota</taxon>
        <taxon>Actinomycetes</taxon>
        <taxon>Pseudonocardiales</taxon>
        <taxon>Pseudonocardiaceae</taxon>
        <taxon>Amycolatopsis</taxon>
    </lineage>
</organism>
<feature type="compositionally biased region" description="Basic residues" evidence="6">
    <location>
        <begin position="1"/>
        <end position="13"/>
    </location>
</feature>
<dbReference type="GO" id="GO:0016987">
    <property type="term" value="F:sigma factor activity"/>
    <property type="evidence" value="ECO:0007669"/>
    <property type="project" value="UniProtKB-KW"/>
</dbReference>
<reference evidence="9 10" key="1">
    <citation type="submission" date="2019-11" db="EMBL/GenBank/DDBJ databases">
        <title>Draft genome of Amycolatopsis RM579.</title>
        <authorList>
            <person name="Duangmal K."/>
            <person name="Mingma R."/>
        </authorList>
    </citation>
    <scope>NUCLEOTIDE SEQUENCE [LARGE SCALE GENOMIC DNA]</scope>
    <source>
        <strain evidence="9 10">RM579</strain>
    </source>
</reference>
<dbReference type="Pfam" id="PF04542">
    <property type="entry name" value="Sigma70_r2"/>
    <property type="match status" value="1"/>
</dbReference>
<dbReference type="InterPro" id="IPR013249">
    <property type="entry name" value="RNA_pol_sigma70_r4_t2"/>
</dbReference>
<dbReference type="InterPro" id="IPR032710">
    <property type="entry name" value="NTF2-like_dom_sf"/>
</dbReference>
<accession>A0A6N7YWU0</accession>
<dbReference type="InterPro" id="IPR036388">
    <property type="entry name" value="WH-like_DNA-bd_sf"/>
</dbReference>
<dbReference type="InterPro" id="IPR013324">
    <property type="entry name" value="RNA_pol_sigma_r3/r4-like"/>
</dbReference>
<comment type="similarity">
    <text evidence="1">Belongs to the sigma-70 factor family. ECF subfamily.</text>
</comment>
<dbReference type="Gene3D" id="1.10.1740.10">
    <property type="match status" value="1"/>
</dbReference>
<evidence type="ECO:0000259" key="7">
    <source>
        <dbReference type="Pfam" id="PF04542"/>
    </source>
</evidence>
<proteinExistence type="inferred from homology"/>
<feature type="domain" description="RNA polymerase sigma factor 70 region 4 type 2" evidence="8">
    <location>
        <begin position="253"/>
        <end position="301"/>
    </location>
</feature>
<evidence type="ECO:0000256" key="4">
    <source>
        <dbReference type="ARBA" id="ARBA00023082"/>
    </source>
</evidence>
<evidence type="ECO:0000313" key="9">
    <source>
        <dbReference type="EMBL" id="MTD53333.1"/>
    </source>
</evidence>
<dbReference type="SUPFAM" id="SSF54427">
    <property type="entry name" value="NTF2-like"/>
    <property type="match status" value="1"/>
</dbReference>
<dbReference type="PANTHER" id="PTHR30173:SF43">
    <property type="entry name" value="ECF RNA POLYMERASE SIGMA FACTOR SIGI-RELATED"/>
    <property type="match status" value="1"/>
</dbReference>
<evidence type="ECO:0000256" key="2">
    <source>
        <dbReference type="ARBA" id="ARBA00011344"/>
    </source>
</evidence>
<dbReference type="Proteomes" id="UP000440096">
    <property type="component" value="Unassembled WGS sequence"/>
</dbReference>
<sequence length="445" mass="49382">MRGHQQCRRGPGRRRPESAGRDHRRSRRDRRRPGAAGGPRRRCQARGDRRARPVRPRRLSRFPCAASTTAARASERRLVSAGLEPERDVCGHRRRLGTRRACRIPLGFPGAAVPRGRDRDHRCAGRTARAPAHVARGYSRIVSADPAELTRIVEDLRPRLAGLAYQLVGSAPEADDIVQEAFLRWHHADPAGIRHPWSWLAKVVSRIALDHLRSARHRREHPAGTWLPAPPVELRDDPADLLVFDEAIATAMLVVLETLTPAQRVVFVLRDVFEWPFATIAEVVGRTPQTCRQLAARARLKVRTEGPRTQADPVEHRAAVDAFRAACVRGDLPALLRTLDHDIVIRTDGGRLTAARKPIHGAERAGTYLSRILAKWPVRLSAATVGGAPGIAAECHGQIVAVASVVVRNRRVAGLDILTDPAKLAHVPRAMTPARRLEEVRTRRR</sequence>
<evidence type="ECO:0000313" key="10">
    <source>
        <dbReference type="Proteomes" id="UP000440096"/>
    </source>
</evidence>
<evidence type="ECO:0000256" key="6">
    <source>
        <dbReference type="SAM" id="MobiDB-lite"/>
    </source>
</evidence>
<feature type="compositionally biased region" description="Basic residues" evidence="6">
    <location>
        <begin position="22"/>
        <end position="44"/>
    </location>
</feature>
<feature type="region of interest" description="Disordered" evidence="6">
    <location>
        <begin position="1"/>
        <end position="59"/>
    </location>
</feature>
<dbReference type="InterPro" id="IPR014284">
    <property type="entry name" value="RNA_pol_sigma-70_dom"/>
</dbReference>
<comment type="caution">
    <text evidence="9">The sequence shown here is derived from an EMBL/GenBank/DDBJ whole genome shotgun (WGS) entry which is preliminary data.</text>
</comment>
<dbReference type="InterPro" id="IPR013325">
    <property type="entry name" value="RNA_pol_sigma_r2"/>
</dbReference>
<evidence type="ECO:0000259" key="8">
    <source>
        <dbReference type="Pfam" id="PF08281"/>
    </source>
</evidence>
<dbReference type="NCBIfam" id="TIGR02937">
    <property type="entry name" value="sigma70-ECF"/>
    <property type="match status" value="1"/>
</dbReference>
<dbReference type="GO" id="GO:0003677">
    <property type="term" value="F:DNA binding"/>
    <property type="evidence" value="ECO:0007669"/>
    <property type="project" value="InterPro"/>
</dbReference>
<keyword evidence="10" id="KW-1185">Reference proteome</keyword>
<evidence type="ECO:0000256" key="1">
    <source>
        <dbReference type="ARBA" id="ARBA00010641"/>
    </source>
</evidence>
<dbReference type="Pfam" id="PF08281">
    <property type="entry name" value="Sigma70_r4_2"/>
    <property type="match status" value="1"/>
</dbReference>
<dbReference type="Gene3D" id="1.10.10.10">
    <property type="entry name" value="Winged helix-like DNA-binding domain superfamily/Winged helix DNA-binding domain"/>
    <property type="match status" value="1"/>
</dbReference>